<comment type="caution">
    <text evidence="3">The sequence shown here is derived from an EMBL/GenBank/DDBJ whole genome shotgun (WGS) entry which is preliminary data.</text>
</comment>
<proteinExistence type="predicted"/>
<feature type="compositionally biased region" description="Pro residues" evidence="1">
    <location>
        <begin position="135"/>
        <end position="155"/>
    </location>
</feature>
<organism evidence="3 4">
    <name type="scientific">Nocardiopsis sinuspersici</name>
    <dbReference type="NCBI Taxonomy" id="501010"/>
    <lineage>
        <taxon>Bacteria</taxon>
        <taxon>Bacillati</taxon>
        <taxon>Actinomycetota</taxon>
        <taxon>Actinomycetes</taxon>
        <taxon>Streptosporangiales</taxon>
        <taxon>Nocardiopsidaceae</taxon>
        <taxon>Nocardiopsis</taxon>
    </lineage>
</organism>
<keyword evidence="2" id="KW-0472">Membrane</keyword>
<keyword evidence="2" id="KW-1133">Transmembrane helix</keyword>
<feature type="transmembrane region" description="Helical" evidence="2">
    <location>
        <begin position="20"/>
        <end position="37"/>
    </location>
</feature>
<keyword evidence="2" id="KW-0812">Transmembrane</keyword>
<protein>
    <submittedName>
        <fullName evidence="3">Uncharacterized protein</fullName>
    </submittedName>
</protein>
<dbReference type="Proteomes" id="UP000584931">
    <property type="component" value="Unassembled WGS sequence"/>
</dbReference>
<evidence type="ECO:0000256" key="2">
    <source>
        <dbReference type="SAM" id="Phobius"/>
    </source>
</evidence>
<evidence type="ECO:0000313" key="4">
    <source>
        <dbReference type="Proteomes" id="UP000584931"/>
    </source>
</evidence>
<name>A0A7Z0BI20_9ACTN</name>
<feature type="compositionally biased region" description="Basic and acidic residues" evidence="1">
    <location>
        <begin position="67"/>
        <end position="77"/>
    </location>
</feature>
<sequence length="209" mass="22491">MEHHPNGRHRRPRQSLAGRVWALTAAMLAVALAYVFVPEHPRRPRPERTAITPPPRHREPPPAPARQDQRQHQRSEQDPPDFPADDVRRTSASRTSPRWRGDHQGGEHVSERRGTDPAEAAGALVRPYLAATPLPSSPPPPPPSPRRTPLVPGPRIPAGDLLDGPVDSTPFAAPTAPTGPAGSAAPAEGVADDMGDLAAVIRLYLDRVG</sequence>
<feature type="compositionally biased region" description="Low complexity" evidence="1">
    <location>
        <begin position="169"/>
        <end position="189"/>
    </location>
</feature>
<dbReference type="RefSeq" id="WP_337797838.1">
    <property type="nucleotide sequence ID" value="NZ_JACCHL010000001.1"/>
</dbReference>
<gene>
    <name evidence="3" type="ORF">HNR06_001807</name>
</gene>
<evidence type="ECO:0000256" key="1">
    <source>
        <dbReference type="SAM" id="MobiDB-lite"/>
    </source>
</evidence>
<dbReference type="AlphaFoldDB" id="A0A7Z0BI20"/>
<accession>A0A7Z0BI20</accession>
<evidence type="ECO:0000313" key="3">
    <source>
        <dbReference type="EMBL" id="NYH52218.1"/>
    </source>
</evidence>
<reference evidence="3 4" key="1">
    <citation type="submission" date="2020-07" db="EMBL/GenBank/DDBJ databases">
        <title>Sequencing the genomes of 1000 actinobacteria strains.</title>
        <authorList>
            <person name="Klenk H.-P."/>
        </authorList>
    </citation>
    <scope>NUCLEOTIDE SEQUENCE [LARGE SCALE GENOMIC DNA]</scope>
    <source>
        <strain evidence="3 4">DSM 45278</strain>
    </source>
</reference>
<feature type="compositionally biased region" description="Basic and acidic residues" evidence="1">
    <location>
        <begin position="99"/>
        <end position="116"/>
    </location>
</feature>
<feature type="compositionally biased region" description="Basic and acidic residues" evidence="1">
    <location>
        <begin position="39"/>
        <end position="48"/>
    </location>
</feature>
<dbReference type="EMBL" id="JACCHL010000001">
    <property type="protein sequence ID" value="NYH52218.1"/>
    <property type="molecule type" value="Genomic_DNA"/>
</dbReference>
<feature type="region of interest" description="Disordered" evidence="1">
    <location>
        <begin position="37"/>
        <end position="191"/>
    </location>
</feature>